<dbReference type="Proteomes" id="UP000712281">
    <property type="component" value="Unassembled WGS sequence"/>
</dbReference>
<organism evidence="1 2">
    <name type="scientific">Brassica cretica</name>
    <name type="common">Mustard</name>
    <dbReference type="NCBI Taxonomy" id="69181"/>
    <lineage>
        <taxon>Eukaryota</taxon>
        <taxon>Viridiplantae</taxon>
        <taxon>Streptophyta</taxon>
        <taxon>Embryophyta</taxon>
        <taxon>Tracheophyta</taxon>
        <taxon>Spermatophyta</taxon>
        <taxon>Magnoliopsida</taxon>
        <taxon>eudicotyledons</taxon>
        <taxon>Gunneridae</taxon>
        <taxon>Pentapetalae</taxon>
        <taxon>rosids</taxon>
        <taxon>malvids</taxon>
        <taxon>Brassicales</taxon>
        <taxon>Brassicaceae</taxon>
        <taxon>Brassiceae</taxon>
        <taxon>Brassica</taxon>
    </lineage>
</organism>
<evidence type="ECO:0000313" key="1">
    <source>
        <dbReference type="EMBL" id="KAF2556886.1"/>
    </source>
</evidence>
<sequence>MSRFPLGSSVHNFEAVARVLRFVTWLQICKQIQFGGLILSSVRRPEGGAVSPVLGGGAWWVLSSSVWSMGEGQRLMCTCLGVWHSQYRPLENPVVALVPLLYRFRLERGWSHHLNPIFTDSKPLFFVMDSPKWNMHLSGVEVTGRAYTSNSHVPVTTSSKWNTTLGVFQD</sequence>
<proteinExistence type="predicted"/>
<gene>
    <name evidence="1" type="ORF">F2Q68_00014236</name>
</gene>
<comment type="caution">
    <text evidence="1">The sequence shown here is derived from an EMBL/GenBank/DDBJ whole genome shotgun (WGS) entry which is preliminary data.</text>
</comment>
<protein>
    <submittedName>
        <fullName evidence="1">Uncharacterized protein</fullName>
    </submittedName>
</protein>
<dbReference type="AlphaFoldDB" id="A0A8S9HKE3"/>
<accession>A0A8S9HKE3</accession>
<reference evidence="1" key="1">
    <citation type="submission" date="2019-12" db="EMBL/GenBank/DDBJ databases">
        <title>Genome sequencing and annotation of Brassica cretica.</title>
        <authorList>
            <person name="Studholme D.J."/>
            <person name="Sarris P.F."/>
        </authorList>
    </citation>
    <scope>NUCLEOTIDE SEQUENCE</scope>
    <source>
        <strain evidence="1">PFS-001/15</strain>
        <tissue evidence="1">Leaf</tissue>
    </source>
</reference>
<dbReference type="EMBL" id="QGKW02001940">
    <property type="protein sequence ID" value="KAF2556886.1"/>
    <property type="molecule type" value="Genomic_DNA"/>
</dbReference>
<name>A0A8S9HKE3_BRACR</name>
<evidence type="ECO:0000313" key="2">
    <source>
        <dbReference type="Proteomes" id="UP000712281"/>
    </source>
</evidence>